<reference evidence="1" key="1">
    <citation type="submission" date="2021-08" db="EMBL/GenBank/DDBJ databases">
        <title>Global Aspergillus fumigatus from environmental and clinical sources.</title>
        <authorList>
            <person name="Barber A."/>
            <person name="Sae-Ong T."/>
        </authorList>
    </citation>
    <scope>NUCLEOTIDE SEQUENCE</scope>
    <source>
        <strain evidence="1">NRZ-2016-071</strain>
    </source>
</reference>
<dbReference type="EMBL" id="JAIBSC010000055">
    <property type="protein sequence ID" value="KAH1902964.1"/>
    <property type="molecule type" value="Genomic_DNA"/>
</dbReference>
<evidence type="ECO:0000313" key="2">
    <source>
        <dbReference type="Proteomes" id="UP000813423"/>
    </source>
</evidence>
<dbReference type="AlphaFoldDB" id="A0A9P8SR57"/>
<proteinExistence type="predicted"/>
<organism evidence="1 2">
    <name type="scientific">Aspergillus fumigatus</name>
    <name type="common">Neosartorya fumigata</name>
    <dbReference type="NCBI Taxonomy" id="746128"/>
    <lineage>
        <taxon>Eukaryota</taxon>
        <taxon>Fungi</taxon>
        <taxon>Dikarya</taxon>
        <taxon>Ascomycota</taxon>
        <taxon>Pezizomycotina</taxon>
        <taxon>Eurotiomycetes</taxon>
        <taxon>Eurotiomycetidae</taxon>
        <taxon>Eurotiales</taxon>
        <taxon>Aspergillaceae</taxon>
        <taxon>Aspergillus</taxon>
        <taxon>Aspergillus subgen. Fumigati</taxon>
    </lineage>
</organism>
<gene>
    <name evidence="1" type="ORF">KXV57_007148</name>
</gene>
<comment type="caution">
    <text evidence="1">The sequence shown here is derived from an EMBL/GenBank/DDBJ whole genome shotgun (WGS) entry which is preliminary data.</text>
</comment>
<evidence type="ECO:0000313" key="1">
    <source>
        <dbReference type="EMBL" id="KAH1902964.1"/>
    </source>
</evidence>
<dbReference type="Proteomes" id="UP000813423">
    <property type="component" value="Unassembled WGS sequence"/>
</dbReference>
<name>A0A9P8SR57_ASPFM</name>
<protein>
    <submittedName>
        <fullName evidence="1">Uncharacterized protein</fullName>
    </submittedName>
</protein>
<accession>A0A9P8SR57</accession>
<sequence length="74" mass="8391">MPPWVSSTRSSSAGIATRRATALISDYKITVILYEGILEEDADFRAQIPKSLPGVKDDSLFIGEPRRAWRRRRN</sequence>